<evidence type="ECO:0000313" key="3">
    <source>
        <dbReference type="Proteomes" id="UP000663879"/>
    </source>
</evidence>
<dbReference type="OrthoDB" id="10057873at2759"/>
<protein>
    <recommendedName>
        <fullName evidence="1">HAT C-terminal dimerisation domain-containing protein</fullName>
    </recommendedName>
</protein>
<dbReference type="EMBL" id="CAJNOC010008002">
    <property type="protein sequence ID" value="CAF1108316.1"/>
    <property type="molecule type" value="Genomic_DNA"/>
</dbReference>
<feature type="domain" description="HAT C-terminal dimerisation" evidence="1">
    <location>
        <begin position="53"/>
        <end position="108"/>
    </location>
</feature>
<keyword evidence="3" id="KW-1185">Reference proteome</keyword>
<organism evidence="2 3">
    <name type="scientific">Brachionus calyciflorus</name>
    <dbReference type="NCBI Taxonomy" id="104777"/>
    <lineage>
        <taxon>Eukaryota</taxon>
        <taxon>Metazoa</taxon>
        <taxon>Spiralia</taxon>
        <taxon>Gnathifera</taxon>
        <taxon>Rotifera</taxon>
        <taxon>Eurotatoria</taxon>
        <taxon>Monogononta</taxon>
        <taxon>Pseudotrocha</taxon>
        <taxon>Ploima</taxon>
        <taxon>Brachionidae</taxon>
        <taxon>Brachionus</taxon>
    </lineage>
</organism>
<dbReference type="InterPro" id="IPR008906">
    <property type="entry name" value="HATC_C_dom"/>
</dbReference>
<sequence>MFGIGKKEEDDDLFFDLHKDDDDEDEFCGSGQSKASISNIRREKEIFVSMINQPIEEDTEPFTTKQFWTENKTNIPLLFRSDFILLSIPASSAFIERFFSVCGVICKKRAGNMTDYLKTSRAFLKCNLV</sequence>
<dbReference type="Pfam" id="PF05699">
    <property type="entry name" value="Dimer_Tnp_hAT"/>
    <property type="match status" value="1"/>
</dbReference>
<evidence type="ECO:0000313" key="2">
    <source>
        <dbReference type="EMBL" id="CAF1108316.1"/>
    </source>
</evidence>
<dbReference type="SUPFAM" id="SSF53098">
    <property type="entry name" value="Ribonuclease H-like"/>
    <property type="match status" value="1"/>
</dbReference>
<reference evidence="2" key="1">
    <citation type="submission" date="2021-02" db="EMBL/GenBank/DDBJ databases">
        <authorList>
            <person name="Nowell W R."/>
        </authorList>
    </citation>
    <scope>NUCLEOTIDE SEQUENCE</scope>
    <source>
        <strain evidence="2">Ploen Becks lab</strain>
    </source>
</reference>
<gene>
    <name evidence="2" type="ORF">OXX778_LOCUS21500</name>
</gene>
<dbReference type="GO" id="GO:0046983">
    <property type="term" value="F:protein dimerization activity"/>
    <property type="evidence" value="ECO:0007669"/>
    <property type="project" value="InterPro"/>
</dbReference>
<dbReference type="AlphaFoldDB" id="A0A814PN60"/>
<name>A0A814PN60_9BILA</name>
<dbReference type="Proteomes" id="UP000663879">
    <property type="component" value="Unassembled WGS sequence"/>
</dbReference>
<comment type="caution">
    <text evidence="2">The sequence shown here is derived from an EMBL/GenBank/DDBJ whole genome shotgun (WGS) entry which is preliminary data.</text>
</comment>
<dbReference type="InterPro" id="IPR012337">
    <property type="entry name" value="RNaseH-like_sf"/>
</dbReference>
<proteinExistence type="predicted"/>
<evidence type="ECO:0000259" key="1">
    <source>
        <dbReference type="Pfam" id="PF05699"/>
    </source>
</evidence>
<accession>A0A814PN60</accession>